<name>A0A517XMF2_9BACT</name>
<evidence type="ECO:0000313" key="1">
    <source>
        <dbReference type="EMBL" id="QDU18676.1"/>
    </source>
</evidence>
<dbReference type="EMBL" id="CP036273">
    <property type="protein sequence ID" value="QDU18676.1"/>
    <property type="molecule type" value="Genomic_DNA"/>
</dbReference>
<keyword evidence="2" id="KW-1185">Reference proteome</keyword>
<dbReference type="RefSeq" id="WP_261342004.1">
    <property type="nucleotide sequence ID" value="NZ_CP036273.1"/>
</dbReference>
<protein>
    <submittedName>
        <fullName evidence="1">Uncharacterized protein</fullName>
    </submittedName>
</protein>
<sequence length="44" mass="5028">MTATTTAPRPKTRPAIPARRVRELLLELTYRMHATRPAPRTATR</sequence>
<dbReference type="KEGG" id="uli:ETAA1_05690"/>
<dbReference type="AlphaFoldDB" id="A0A517XMF2"/>
<proteinExistence type="predicted"/>
<reference evidence="1 2" key="1">
    <citation type="submission" date="2019-02" db="EMBL/GenBank/DDBJ databases">
        <title>Deep-cultivation of Planctomycetes and their phenomic and genomic characterization uncovers novel biology.</title>
        <authorList>
            <person name="Wiegand S."/>
            <person name="Jogler M."/>
            <person name="Boedeker C."/>
            <person name="Pinto D."/>
            <person name="Vollmers J."/>
            <person name="Rivas-Marin E."/>
            <person name="Kohn T."/>
            <person name="Peeters S.H."/>
            <person name="Heuer A."/>
            <person name="Rast P."/>
            <person name="Oberbeckmann S."/>
            <person name="Bunk B."/>
            <person name="Jeske O."/>
            <person name="Meyerdierks A."/>
            <person name="Storesund J.E."/>
            <person name="Kallscheuer N."/>
            <person name="Luecker S."/>
            <person name="Lage O.M."/>
            <person name="Pohl T."/>
            <person name="Merkel B.J."/>
            <person name="Hornburger P."/>
            <person name="Mueller R.-W."/>
            <person name="Bruemmer F."/>
            <person name="Labrenz M."/>
            <person name="Spormann A.M."/>
            <person name="Op den Camp H."/>
            <person name="Overmann J."/>
            <person name="Amann R."/>
            <person name="Jetten M.S.M."/>
            <person name="Mascher T."/>
            <person name="Medema M.H."/>
            <person name="Devos D.P."/>
            <person name="Kaster A.-K."/>
            <person name="Ovreas L."/>
            <person name="Rohde M."/>
            <person name="Galperin M.Y."/>
            <person name="Jogler C."/>
        </authorList>
    </citation>
    <scope>NUCLEOTIDE SEQUENCE [LARGE SCALE GENOMIC DNA]</scope>
    <source>
        <strain evidence="1 2">ETA_A1</strain>
    </source>
</reference>
<organism evidence="1 2">
    <name type="scientific">Urbifossiella limnaea</name>
    <dbReference type="NCBI Taxonomy" id="2528023"/>
    <lineage>
        <taxon>Bacteria</taxon>
        <taxon>Pseudomonadati</taxon>
        <taxon>Planctomycetota</taxon>
        <taxon>Planctomycetia</taxon>
        <taxon>Gemmatales</taxon>
        <taxon>Gemmataceae</taxon>
        <taxon>Urbifossiella</taxon>
    </lineage>
</organism>
<evidence type="ECO:0000313" key="2">
    <source>
        <dbReference type="Proteomes" id="UP000319576"/>
    </source>
</evidence>
<accession>A0A517XMF2</accession>
<dbReference type="Proteomes" id="UP000319576">
    <property type="component" value="Chromosome"/>
</dbReference>
<gene>
    <name evidence="1" type="ORF">ETAA1_05690</name>
</gene>